<comment type="catalytic activity">
    <reaction evidence="10">
        <text>L-glutamate + acetyl-CoA = N-acetyl-L-glutamate + CoA + H(+)</text>
        <dbReference type="Rhea" id="RHEA:24292"/>
        <dbReference type="ChEBI" id="CHEBI:15378"/>
        <dbReference type="ChEBI" id="CHEBI:29985"/>
        <dbReference type="ChEBI" id="CHEBI:44337"/>
        <dbReference type="ChEBI" id="CHEBI:57287"/>
        <dbReference type="ChEBI" id="CHEBI:57288"/>
        <dbReference type="EC" id="2.3.1.1"/>
    </reaction>
</comment>
<dbReference type="EC" id="2.3.1.35" evidence="10"/>
<dbReference type="RefSeq" id="WP_047241923.1">
    <property type="nucleotide sequence ID" value="NZ_LDEA01000026.1"/>
</dbReference>
<dbReference type="UniPathway" id="UPA00068">
    <property type="reaction ID" value="UER00106"/>
</dbReference>
<feature type="binding site" evidence="10">
    <location>
        <position position="271"/>
    </location>
    <ligand>
        <name>substrate</name>
    </ligand>
</feature>
<feature type="site" description="Involved in the stabilization of negative charge on the oxyanion by the formation of the oxyanion hole" evidence="10">
    <location>
        <position position="112"/>
    </location>
</feature>
<comment type="function">
    <text evidence="10">Catalyzes two activities which are involved in the cyclic version of arginine biosynthesis: the synthesis of N-acetylglutamate from glutamate and acetyl-CoA as the acetyl donor, and of ornithine by transacetylation between N(2)-acetylornithine and glutamate.</text>
</comment>
<evidence type="ECO:0000313" key="12">
    <source>
        <dbReference type="Proteomes" id="UP000196074"/>
    </source>
</evidence>
<keyword evidence="6 10" id="KW-0068">Autocatalytic cleavage</keyword>
<dbReference type="Gene3D" id="3.10.20.340">
    <property type="entry name" value="ArgJ beta chain, C-terminal domain"/>
    <property type="match status" value="1"/>
</dbReference>
<comment type="pathway">
    <text evidence="10">Amino-acid biosynthesis; L-arginine biosynthesis; L-ornithine and N-acetyl-L-glutamate from L-glutamate and N(2)-acetyl-L-ornithine (cyclic): step 1/1.</text>
</comment>
<dbReference type="NCBIfam" id="TIGR00120">
    <property type="entry name" value="ArgJ"/>
    <property type="match status" value="1"/>
</dbReference>
<keyword evidence="3 10" id="KW-0055">Arginine biosynthesis</keyword>
<name>A0A1Y4R5Q2_9ENTE</name>
<keyword evidence="8 10" id="KW-0012">Acyltransferase</keyword>
<dbReference type="EMBL" id="NFLC01000001">
    <property type="protein sequence ID" value="OUQ11853.1"/>
    <property type="molecule type" value="Genomic_DNA"/>
</dbReference>
<organism evidence="11 12">
    <name type="scientific">Enterococcus cecorum</name>
    <dbReference type="NCBI Taxonomy" id="44008"/>
    <lineage>
        <taxon>Bacteria</taxon>
        <taxon>Bacillati</taxon>
        <taxon>Bacillota</taxon>
        <taxon>Bacilli</taxon>
        <taxon>Lactobacillales</taxon>
        <taxon>Enterococcaceae</taxon>
        <taxon>Enterococcus</taxon>
    </lineage>
</organism>
<feature type="binding site" evidence="10">
    <location>
        <position position="174"/>
    </location>
    <ligand>
        <name>substrate</name>
    </ligand>
</feature>
<feature type="site" description="Cleavage; by autolysis" evidence="10">
    <location>
        <begin position="184"/>
        <end position="185"/>
    </location>
</feature>
<keyword evidence="5 10" id="KW-0808">Transferase</keyword>
<comment type="subunit">
    <text evidence="2 10">Heterotetramer of two alpha and two beta chains.</text>
</comment>
<sequence>MKKINGNIASPKGFKADGIHCGLKRKRKDIGWIISTVPAQCAGVFTTNQVKAAPVLVTKEKLKNKSLQAIIVNSGNANACTGNQGYQDAITMCEKTAEHLNIDAAQVAVASTGIIGKHLPMFQIEAGLELLANNQDCAAENFQEAILTTDTCQKVSAYQEEIDGKTITVAGCAKGSGMIHPNMATMLSFITTDANISSDLLQELLSELTEITFNQITVDGDTSTNDMVLVLANGEAKNAEIQRGSLAYQQFRNVLQAVFTDLAKSIAKDGEGATKLIEVQVENAVDEYSARMLAKSVVGSSLVKSAIFGQDPNWGRILCALGYSGIDFDSNQIEIYLEDTLVFAFGVPTDFSADQLSEKLKQAEITIKVNMHDGVAQGKAWGCDLTYEYVKINALYHT</sequence>
<dbReference type="FunFam" id="3.60.70.12:FF:000001">
    <property type="entry name" value="Arginine biosynthesis bifunctional protein ArgJ, chloroplastic"/>
    <property type="match status" value="1"/>
</dbReference>
<comment type="catalytic activity">
    <reaction evidence="9 10">
        <text>N(2)-acetyl-L-ornithine + L-glutamate = N-acetyl-L-glutamate + L-ornithine</text>
        <dbReference type="Rhea" id="RHEA:15349"/>
        <dbReference type="ChEBI" id="CHEBI:29985"/>
        <dbReference type="ChEBI" id="CHEBI:44337"/>
        <dbReference type="ChEBI" id="CHEBI:46911"/>
        <dbReference type="ChEBI" id="CHEBI:57805"/>
        <dbReference type="EC" id="2.3.1.35"/>
    </reaction>
</comment>
<dbReference type="InterPro" id="IPR016117">
    <property type="entry name" value="ArgJ-like_dom_sf"/>
</dbReference>
<comment type="pathway">
    <text evidence="10">Amino-acid biosynthesis; L-arginine biosynthesis; N(2)-acetyl-L-ornithine from L-glutamate: step 1/4.</text>
</comment>
<proteinExistence type="inferred from homology"/>
<feature type="binding site" evidence="10">
    <location>
        <position position="393"/>
    </location>
    <ligand>
        <name>substrate</name>
    </ligand>
</feature>
<feature type="active site" description="Nucleophile" evidence="10">
    <location>
        <position position="185"/>
    </location>
</feature>
<accession>A0A1Y4R5Q2</accession>
<protein>
    <recommendedName>
        <fullName evidence="10">Arginine biosynthesis bifunctional protein ArgJ</fullName>
    </recommendedName>
    <domain>
        <recommendedName>
            <fullName evidence="10">Glutamate N-acetyltransferase</fullName>
            <ecNumber evidence="10">2.3.1.35</ecNumber>
        </recommendedName>
        <alternativeName>
            <fullName evidence="10">Ornithine acetyltransferase</fullName>
            <shortName evidence="10">OATase</shortName>
        </alternativeName>
        <alternativeName>
            <fullName evidence="10">Ornithine transacetylase</fullName>
        </alternativeName>
    </domain>
    <domain>
        <recommendedName>
            <fullName evidence="10">Amino-acid acetyltransferase</fullName>
            <ecNumber evidence="10">2.3.1.1</ecNumber>
        </recommendedName>
        <alternativeName>
            <fullName evidence="10">N-acetylglutamate synthase</fullName>
            <shortName evidence="10">AGSase</shortName>
        </alternativeName>
    </domain>
    <component>
        <recommendedName>
            <fullName evidence="10">Arginine biosynthesis bifunctional protein ArgJ alpha chain</fullName>
        </recommendedName>
    </component>
    <component>
        <recommendedName>
            <fullName evidence="10">Arginine biosynthesis bifunctional protein ArgJ beta chain</fullName>
        </recommendedName>
    </component>
</protein>
<feature type="chain" id="PRO_5023454165" description="Arginine biosynthesis bifunctional protein ArgJ beta chain" evidence="10">
    <location>
        <begin position="185"/>
        <end position="398"/>
    </location>
</feature>
<dbReference type="FunFam" id="3.10.20.340:FF:000001">
    <property type="entry name" value="Arginine biosynthesis bifunctional protein ArgJ, chloroplastic"/>
    <property type="match status" value="1"/>
</dbReference>
<dbReference type="Proteomes" id="UP000196074">
    <property type="component" value="Unassembled WGS sequence"/>
</dbReference>
<dbReference type="HAMAP" id="MF_01106">
    <property type="entry name" value="ArgJ"/>
    <property type="match status" value="1"/>
</dbReference>
<dbReference type="CDD" id="cd02152">
    <property type="entry name" value="OAT"/>
    <property type="match status" value="1"/>
</dbReference>
<keyword evidence="10" id="KW-0963">Cytoplasm</keyword>
<feature type="binding site" evidence="10">
    <location>
        <position position="398"/>
    </location>
    <ligand>
        <name>substrate</name>
    </ligand>
</feature>
<dbReference type="InterPro" id="IPR002813">
    <property type="entry name" value="Arg_biosynth_ArgJ"/>
</dbReference>
<evidence type="ECO:0000256" key="3">
    <source>
        <dbReference type="ARBA" id="ARBA00022571"/>
    </source>
</evidence>
<evidence type="ECO:0000256" key="9">
    <source>
        <dbReference type="ARBA" id="ARBA00049439"/>
    </source>
</evidence>
<dbReference type="GO" id="GO:0004358">
    <property type="term" value="F:L-glutamate N-acetyltransferase activity, acting on acetyl-L-ornithine as donor"/>
    <property type="evidence" value="ECO:0007669"/>
    <property type="project" value="UniProtKB-UniRule"/>
</dbReference>
<dbReference type="GO" id="GO:0004042">
    <property type="term" value="F:L-glutamate N-acetyltransferase activity"/>
    <property type="evidence" value="ECO:0007669"/>
    <property type="project" value="UniProtKB-UniRule"/>
</dbReference>
<dbReference type="NCBIfam" id="NF003802">
    <property type="entry name" value="PRK05388.1"/>
    <property type="match status" value="1"/>
</dbReference>
<comment type="subcellular location">
    <subcellularLocation>
        <location evidence="10">Cytoplasm</location>
    </subcellularLocation>
</comment>
<dbReference type="AlphaFoldDB" id="A0A1Y4R5Q2"/>
<dbReference type="EC" id="2.3.1.1" evidence="10"/>
<dbReference type="GO" id="GO:0006592">
    <property type="term" value="P:ornithine biosynthetic process"/>
    <property type="evidence" value="ECO:0007669"/>
    <property type="project" value="TreeGrafter"/>
</dbReference>
<feature type="binding site" evidence="10">
    <location>
        <position position="185"/>
    </location>
    <ligand>
        <name>substrate</name>
    </ligand>
</feature>
<evidence type="ECO:0000256" key="1">
    <source>
        <dbReference type="ARBA" id="ARBA00006774"/>
    </source>
</evidence>
<evidence type="ECO:0000256" key="4">
    <source>
        <dbReference type="ARBA" id="ARBA00022605"/>
    </source>
</evidence>
<dbReference type="InterPro" id="IPR042195">
    <property type="entry name" value="ArgJ_beta_C"/>
</dbReference>
<evidence type="ECO:0000256" key="10">
    <source>
        <dbReference type="HAMAP-Rule" id="MF_01106"/>
    </source>
</evidence>
<reference evidence="12" key="1">
    <citation type="submission" date="2017-04" db="EMBL/GenBank/DDBJ databases">
        <title>Function of individual gut microbiota members based on whole genome sequencing of pure cultures obtained from chicken caecum.</title>
        <authorList>
            <person name="Medvecky M."/>
            <person name="Cejkova D."/>
            <person name="Polansky O."/>
            <person name="Karasova D."/>
            <person name="Kubasova T."/>
            <person name="Cizek A."/>
            <person name="Rychlik I."/>
        </authorList>
    </citation>
    <scope>NUCLEOTIDE SEQUENCE [LARGE SCALE GENOMIC DNA]</scope>
    <source>
        <strain evidence="12">An144</strain>
    </source>
</reference>
<dbReference type="GO" id="GO:0005737">
    <property type="term" value="C:cytoplasm"/>
    <property type="evidence" value="ECO:0007669"/>
    <property type="project" value="UniProtKB-SubCell"/>
</dbReference>
<feature type="binding site" evidence="10">
    <location>
        <position position="148"/>
    </location>
    <ligand>
        <name>substrate</name>
    </ligand>
</feature>
<evidence type="ECO:0000313" key="11">
    <source>
        <dbReference type="EMBL" id="OUQ11853.1"/>
    </source>
</evidence>
<feature type="chain" id="PRO_5023454166" description="Arginine biosynthesis bifunctional protein ArgJ alpha chain" evidence="10">
    <location>
        <begin position="1"/>
        <end position="184"/>
    </location>
</feature>
<evidence type="ECO:0000256" key="8">
    <source>
        <dbReference type="ARBA" id="ARBA00023315"/>
    </source>
</evidence>
<keyword evidence="7 10" id="KW-0511">Multifunctional enzyme</keyword>
<evidence type="ECO:0000256" key="7">
    <source>
        <dbReference type="ARBA" id="ARBA00023268"/>
    </source>
</evidence>
<feature type="site" description="Involved in the stabilization of negative charge on the oxyanion by the formation of the oxyanion hole" evidence="10">
    <location>
        <position position="113"/>
    </location>
</feature>
<gene>
    <name evidence="10" type="primary">argJ</name>
    <name evidence="11" type="ORF">B5E88_00525</name>
</gene>
<dbReference type="PANTHER" id="PTHR23100">
    <property type="entry name" value="ARGININE BIOSYNTHESIS BIFUNCTIONAL PROTEIN ARGJ"/>
    <property type="match status" value="1"/>
</dbReference>
<dbReference type="Pfam" id="PF01960">
    <property type="entry name" value="ArgJ"/>
    <property type="match status" value="1"/>
</dbReference>
<keyword evidence="4 10" id="KW-0028">Amino-acid biosynthesis</keyword>
<evidence type="ECO:0000256" key="5">
    <source>
        <dbReference type="ARBA" id="ARBA00022679"/>
    </source>
</evidence>
<dbReference type="PANTHER" id="PTHR23100:SF0">
    <property type="entry name" value="ARGININE BIOSYNTHESIS BIFUNCTIONAL PROTEIN ARGJ, MITOCHONDRIAL"/>
    <property type="match status" value="1"/>
</dbReference>
<dbReference type="GO" id="GO:0006526">
    <property type="term" value="P:L-arginine biosynthetic process"/>
    <property type="evidence" value="ECO:0007669"/>
    <property type="project" value="UniProtKB-UniRule"/>
</dbReference>
<evidence type="ECO:0000256" key="2">
    <source>
        <dbReference type="ARBA" id="ARBA00011475"/>
    </source>
</evidence>
<dbReference type="Gene3D" id="3.60.70.12">
    <property type="entry name" value="L-amino peptidase D-ALA esterase/amidase"/>
    <property type="match status" value="1"/>
</dbReference>
<evidence type="ECO:0000256" key="6">
    <source>
        <dbReference type="ARBA" id="ARBA00022813"/>
    </source>
</evidence>
<dbReference type="SUPFAM" id="SSF56266">
    <property type="entry name" value="DmpA/ArgJ-like"/>
    <property type="match status" value="1"/>
</dbReference>
<comment type="similarity">
    <text evidence="1 10">Belongs to the ArgJ family.</text>
</comment>
<comment type="caution">
    <text evidence="11">The sequence shown here is derived from an EMBL/GenBank/DDBJ whole genome shotgun (WGS) entry which is preliminary data.</text>
</comment>